<dbReference type="NCBIfam" id="TIGR01960">
    <property type="entry name" value="ndhF3_CO2"/>
    <property type="match status" value="1"/>
</dbReference>
<evidence type="ECO:0000313" key="11">
    <source>
        <dbReference type="Proteomes" id="UP000249354"/>
    </source>
</evidence>
<feature type="transmembrane region" description="Helical" evidence="7">
    <location>
        <begin position="187"/>
        <end position="205"/>
    </location>
</feature>
<name>A0A2W4VQM8_9CYAN</name>
<dbReference type="PRINTS" id="PR01434">
    <property type="entry name" value="NADHDHGNASE5"/>
</dbReference>
<gene>
    <name evidence="10" type="ORF">DCF25_18470</name>
</gene>
<organism evidence="10 11">
    <name type="scientific">Leptolyngbya foveolarum</name>
    <dbReference type="NCBI Taxonomy" id="47253"/>
    <lineage>
        <taxon>Bacteria</taxon>
        <taxon>Bacillati</taxon>
        <taxon>Cyanobacteriota</taxon>
        <taxon>Cyanophyceae</taxon>
        <taxon>Leptolyngbyales</taxon>
        <taxon>Leptolyngbyaceae</taxon>
        <taxon>Leptolyngbya group</taxon>
        <taxon>Leptolyngbya</taxon>
    </lineage>
</organism>
<dbReference type="InterPro" id="IPR003945">
    <property type="entry name" value="NU5C-like"/>
</dbReference>
<evidence type="ECO:0000256" key="5">
    <source>
        <dbReference type="ARBA" id="ARBA00025624"/>
    </source>
</evidence>
<evidence type="ECO:0000256" key="1">
    <source>
        <dbReference type="ARBA" id="ARBA00004127"/>
    </source>
</evidence>
<reference evidence="10 11" key="2">
    <citation type="submission" date="2018-06" db="EMBL/GenBank/DDBJ databases">
        <title>Metagenomic assembly of (sub)arctic Cyanobacteria and their associated microbiome from non-axenic cultures.</title>
        <authorList>
            <person name="Baurain D."/>
        </authorList>
    </citation>
    <scope>NUCLEOTIDE SEQUENCE [LARGE SCALE GENOMIC DNA]</scope>
    <source>
        <strain evidence="10">ULC129bin1</strain>
    </source>
</reference>
<feature type="transmembrane region" description="Helical" evidence="7">
    <location>
        <begin position="497"/>
        <end position="519"/>
    </location>
</feature>
<dbReference type="NCBIfam" id="NF005633">
    <property type="entry name" value="PRK07390.1"/>
    <property type="match status" value="1"/>
</dbReference>
<feature type="transmembrane region" description="Helical" evidence="7">
    <location>
        <begin position="416"/>
        <end position="442"/>
    </location>
</feature>
<feature type="transmembrane region" description="Helical" evidence="7">
    <location>
        <begin position="463"/>
        <end position="485"/>
    </location>
</feature>
<dbReference type="GO" id="GO:0008137">
    <property type="term" value="F:NADH dehydrogenase (ubiquinone) activity"/>
    <property type="evidence" value="ECO:0007669"/>
    <property type="project" value="InterPro"/>
</dbReference>
<comment type="caution">
    <text evidence="10">The sequence shown here is derived from an EMBL/GenBank/DDBJ whole genome shotgun (WGS) entry which is preliminary data.</text>
</comment>
<feature type="transmembrane region" description="Helical" evidence="7">
    <location>
        <begin position="384"/>
        <end position="404"/>
    </location>
</feature>
<evidence type="ECO:0000259" key="9">
    <source>
        <dbReference type="Pfam" id="PF00662"/>
    </source>
</evidence>
<reference evidence="11" key="1">
    <citation type="submission" date="2018-04" db="EMBL/GenBank/DDBJ databases">
        <authorList>
            <person name="Cornet L."/>
        </authorList>
    </citation>
    <scope>NUCLEOTIDE SEQUENCE [LARGE SCALE GENOMIC DNA]</scope>
</reference>
<feature type="transmembrane region" description="Helical" evidence="7">
    <location>
        <begin position="259"/>
        <end position="274"/>
    </location>
</feature>
<dbReference type="AlphaFoldDB" id="A0A2W4VQM8"/>
<feature type="transmembrane region" description="Helical" evidence="7">
    <location>
        <begin position="41"/>
        <end position="64"/>
    </location>
</feature>
<dbReference type="GO" id="GO:0042773">
    <property type="term" value="P:ATP synthesis coupled electron transport"/>
    <property type="evidence" value="ECO:0007669"/>
    <property type="project" value="InterPro"/>
</dbReference>
<accession>A0A2W4VQM8</accession>
<dbReference type="PANTHER" id="PTHR42829">
    <property type="entry name" value="NADH-UBIQUINONE OXIDOREDUCTASE CHAIN 5"/>
    <property type="match status" value="1"/>
</dbReference>
<dbReference type="PANTHER" id="PTHR42829:SF2">
    <property type="entry name" value="NADH-UBIQUINONE OXIDOREDUCTASE CHAIN 5"/>
    <property type="match status" value="1"/>
</dbReference>
<feature type="transmembrane region" description="Helical" evidence="7">
    <location>
        <begin position="6"/>
        <end position="29"/>
    </location>
</feature>
<dbReference type="GO" id="GO:0015990">
    <property type="term" value="P:electron transport coupled proton transport"/>
    <property type="evidence" value="ECO:0007669"/>
    <property type="project" value="TreeGrafter"/>
</dbReference>
<feature type="transmembrane region" description="Helical" evidence="7">
    <location>
        <begin position="225"/>
        <end position="247"/>
    </location>
</feature>
<evidence type="ECO:0000313" key="10">
    <source>
        <dbReference type="EMBL" id="PZO11965.1"/>
    </source>
</evidence>
<evidence type="ECO:0000256" key="7">
    <source>
        <dbReference type="SAM" id="Phobius"/>
    </source>
</evidence>
<dbReference type="GO" id="GO:0016020">
    <property type="term" value="C:membrane"/>
    <property type="evidence" value="ECO:0007669"/>
    <property type="project" value="UniProtKB-SubCell"/>
</dbReference>
<dbReference type="Pfam" id="PF00361">
    <property type="entry name" value="Proton_antipo_M"/>
    <property type="match status" value="1"/>
</dbReference>
<dbReference type="GO" id="GO:0003954">
    <property type="term" value="F:NADH dehydrogenase activity"/>
    <property type="evidence" value="ECO:0007669"/>
    <property type="project" value="TreeGrafter"/>
</dbReference>
<proteinExistence type="predicted"/>
<evidence type="ECO:0000256" key="2">
    <source>
        <dbReference type="ARBA" id="ARBA00022692"/>
    </source>
</evidence>
<feature type="transmembrane region" description="Helical" evidence="7">
    <location>
        <begin position="339"/>
        <end position="364"/>
    </location>
</feature>
<evidence type="ECO:0000256" key="3">
    <source>
        <dbReference type="ARBA" id="ARBA00022989"/>
    </source>
</evidence>
<keyword evidence="2 6" id="KW-0812">Transmembrane</keyword>
<protein>
    <submittedName>
        <fullName evidence="10">NAD(P)H-quinone oxidoreductase subunit F</fullName>
    </submittedName>
</protein>
<keyword evidence="3 7" id="KW-1133">Transmembrane helix</keyword>
<evidence type="ECO:0000256" key="4">
    <source>
        <dbReference type="ARBA" id="ARBA00023136"/>
    </source>
</evidence>
<keyword evidence="4 7" id="KW-0472">Membrane</keyword>
<comment type="function">
    <text evidence="5">NDH-1 shuttles electrons from NAD(P)H, via FMN and iron-sulfur (Fe-S) centers, to quinones in the respiratory chain. The immediate electron acceptor for the enzyme in this species is believed to be plastoquinone. Couples the redox reaction to proton translocation (for every two electrons transferred, four hydrogen ions are translocated across the cytoplasmic membrane), and thus conserves the redox energy in a proton gradient.</text>
</comment>
<evidence type="ECO:0000259" key="8">
    <source>
        <dbReference type="Pfam" id="PF00361"/>
    </source>
</evidence>
<evidence type="ECO:0000256" key="6">
    <source>
        <dbReference type="RuleBase" id="RU000320"/>
    </source>
</evidence>
<feature type="transmembrane region" description="Helical" evidence="7">
    <location>
        <begin position="92"/>
        <end position="112"/>
    </location>
</feature>
<dbReference type="InterPro" id="IPR001750">
    <property type="entry name" value="ND/Mrp_TM"/>
</dbReference>
<dbReference type="Gene3D" id="1.20.5.2700">
    <property type="match status" value="1"/>
</dbReference>
<feature type="transmembrane region" description="Helical" evidence="7">
    <location>
        <begin position="146"/>
        <end position="166"/>
    </location>
</feature>
<sequence length="623" mass="67258">MFNPDALIQTIWLIPCYPLLGAALSIFWSPAFIRQTGPRPAGYINLLTTLLALMHSGWALSAVWNQPPQYLELQWLQVADLTLSLPLELSSLTLGASVAILVLNLLVQIYAIGYMEMDWGWSRLFALLALFEAGMTGLVLCDSLFFSYILLEILTLGTYLIVGYWFNQSLVVTGARDAFLTKRTGDLVLLMGVLALYPLAGTWNFSELAVWARSQPEVNAWQMGLIGAALVAGPVSKCAQFPLHLWLDEAMEGPLPTTILRNSVVIAVGAWVMVKMEPVIALSPFAMSLMVAVGTISAIGGTSIAVAQIDAKRVMSYLATAYMGLIFIAVGTAQVQAALLLILTHAAATSLLLMGVGSVILGVVTQDITQMGGLWGRPVTGLSILAGAAGLIALPPLGGFWALLAMMEGLVASQRWGLVGVVLLTNAIAAFAVVRLFGRIFAGESRVGHIRQTTPFTTRAPEPIWLMMLPMVTMAGFTLHLPLILQKLEILPQMNGPVAALLTLSSLVGVGVSGFFYVFKGVEDPKSFLHPVANQLLAYDFYTEEVYQRVVISPVGKLSLFADWLDRNVVDGAVNLVGATSLFSGETMKYLNSGKSQSYALTIVFFLALLGFYLSVMFVPKIL</sequence>
<feature type="domain" description="NADH:quinone oxidoreductase/Mrp antiporter transmembrane" evidence="8">
    <location>
        <begin position="143"/>
        <end position="426"/>
    </location>
</feature>
<feature type="domain" description="NADH-Ubiquinone oxidoreductase (complex I) chain 5 N-terminal" evidence="9">
    <location>
        <begin position="75"/>
        <end position="124"/>
    </location>
</feature>
<dbReference type="InterPro" id="IPR001516">
    <property type="entry name" value="Proton_antipo_N"/>
</dbReference>
<comment type="subcellular location">
    <subcellularLocation>
        <location evidence="1">Endomembrane system</location>
        <topology evidence="1">Multi-pass membrane protein</topology>
    </subcellularLocation>
    <subcellularLocation>
        <location evidence="6">Membrane</location>
        <topology evidence="6">Multi-pass membrane protein</topology>
    </subcellularLocation>
</comment>
<dbReference type="GO" id="GO:0012505">
    <property type="term" value="C:endomembrane system"/>
    <property type="evidence" value="ECO:0007669"/>
    <property type="project" value="UniProtKB-SubCell"/>
</dbReference>
<feature type="transmembrane region" description="Helical" evidence="7">
    <location>
        <begin position="598"/>
        <end position="619"/>
    </location>
</feature>
<dbReference type="EMBL" id="QBMC01000164">
    <property type="protein sequence ID" value="PZO11965.1"/>
    <property type="molecule type" value="Genomic_DNA"/>
</dbReference>
<dbReference type="Proteomes" id="UP000249354">
    <property type="component" value="Unassembled WGS sequence"/>
</dbReference>
<feature type="transmembrane region" description="Helical" evidence="7">
    <location>
        <begin position="286"/>
        <end position="307"/>
    </location>
</feature>
<dbReference type="InterPro" id="IPR010217">
    <property type="entry name" value="NU5C2"/>
</dbReference>
<feature type="transmembrane region" description="Helical" evidence="7">
    <location>
        <begin position="124"/>
        <end position="140"/>
    </location>
</feature>
<feature type="transmembrane region" description="Helical" evidence="7">
    <location>
        <begin position="314"/>
        <end position="333"/>
    </location>
</feature>
<dbReference type="Pfam" id="PF00662">
    <property type="entry name" value="Proton_antipo_N"/>
    <property type="match status" value="1"/>
</dbReference>